<keyword evidence="2" id="KW-1185">Reference proteome</keyword>
<organism evidence="1 2">
    <name type="scientific">Cervus elaphus hippelaphus</name>
    <name type="common">European red deer</name>
    <dbReference type="NCBI Taxonomy" id="46360"/>
    <lineage>
        <taxon>Eukaryota</taxon>
        <taxon>Metazoa</taxon>
        <taxon>Chordata</taxon>
        <taxon>Craniata</taxon>
        <taxon>Vertebrata</taxon>
        <taxon>Euteleostomi</taxon>
        <taxon>Mammalia</taxon>
        <taxon>Eutheria</taxon>
        <taxon>Laurasiatheria</taxon>
        <taxon>Artiodactyla</taxon>
        <taxon>Ruminantia</taxon>
        <taxon>Pecora</taxon>
        <taxon>Cervidae</taxon>
        <taxon>Cervinae</taxon>
        <taxon>Cervus</taxon>
    </lineage>
</organism>
<name>A0A212DF92_CEREH</name>
<reference evidence="1 2" key="1">
    <citation type="journal article" date="2018" name="Mol. Genet. Genomics">
        <title>The red deer Cervus elaphus genome CerEla1.0: sequencing, annotating, genes, and chromosomes.</title>
        <authorList>
            <person name="Bana N.A."/>
            <person name="Nyiri A."/>
            <person name="Nagy J."/>
            <person name="Frank K."/>
            <person name="Nagy T."/>
            <person name="Steger V."/>
            <person name="Schiller M."/>
            <person name="Lakatos P."/>
            <person name="Sugar L."/>
            <person name="Horn P."/>
            <person name="Barta E."/>
            <person name="Orosz L."/>
        </authorList>
    </citation>
    <scope>NUCLEOTIDE SEQUENCE [LARGE SCALE GENOMIC DNA]</scope>
    <source>
        <strain evidence="1">Hungarian</strain>
    </source>
</reference>
<evidence type="ECO:0000313" key="2">
    <source>
        <dbReference type="Proteomes" id="UP000242450"/>
    </source>
</evidence>
<proteinExistence type="predicted"/>
<accession>A0A212DF92</accession>
<gene>
    <name evidence="1" type="ORF">Celaphus_00011362</name>
</gene>
<dbReference type="Proteomes" id="UP000242450">
    <property type="component" value="Chromosome 3"/>
</dbReference>
<dbReference type="AlphaFoldDB" id="A0A212DF92"/>
<sequence length="100" mass="10982">MHGEKFCACVAPTPVSTLRKVSLISAPGMSWLLQEGPRLGRKFRVNGLLQRPNVLLPDMELQMGLQVPSGPVQRFLLKTAALSPTPRTGWQLPLLGPLNR</sequence>
<comment type="caution">
    <text evidence="1">The sequence shown here is derived from an EMBL/GenBank/DDBJ whole genome shotgun (WGS) entry which is preliminary data.</text>
</comment>
<dbReference type="EMBL" id="MKHE01000003">
    <property type="protein sequence ID" value="OWK16804.1"/>
    <property type="molecule type" value="Genomic_DNA"/>
</dbReference>
<protein>
    <submittedName>
        <fullName evidence="1">Uncharacterized protein</fullName>
    </submittedName>
</protein>
<evidence type="ECO:0000313" key="1">
    <source>
        <dbReference type="EMBL" id="OWK16804.1"/>
    </source>
</evidence>